<keyword evidence="3" id="KW-1185">Reference proteome</keyword>
<dbReference type="AlphaFoldDB" id="A0AAN7RE83"/>
<protein>
    <submittedName>
        <fullName evidence="2">Uncharacterized protein</fullName>
    </submittedName>
</protein>
<feature type="region of interest" description="Disordered" evidence="1">
    <location>
        <begin position="233"/>
        <end position="307"/>
    </location>
</feature>
<evidence type="ECO:0000256" key="1">
    <source>
        <dbReference type="SAM" id="MobiDB-lite"/>
    </source>
</evidence>
<proteinExistence type="predicted"/>
<sequence>MPQMDLEALVSCAGGSYDNKVACETLATEERQPEDGIVSGSDSDADPKLPEHSLPDFAPVSFWLSKDEEFDWMDRNALYERKESTKGNSSSSTNLHHPSSTSTSTSQRFSLNRKSKASIIIGLPKPQKPSFAGPTNRRNAKSANTRLFPKPSGSTVKSAPRLVEPPSPKVSCMGRVRSKKKDRLRRQRSRQRSRSLDRTAPTASNAKAKPSGRKKAGLFSSFLCIFRSGKKAGTESEHHALRKGSASRSSSEPAAVPTTRDIRERLPPHELDAPPRRSVTEGEPHSLGTMSRFSSGRRSDAWFNDVA</sequence>
<feature type="compositionally biased region" description="Basic residues" evidence="1">
    <location>
        <begin position="176"/>
        <end position="193"/>
    </location>
</feature>
<reference evidence="2 3" key="1">
    <citation type="journal article" date="2023" name="Hortic Res">
        <title>Pangenome of water caltrop reveals structural variations and asymmetric subgenome divergence after allopolyploidization.</title>
        <authorList>
            <person name="Zhang X."/>
            <person name="Chen Y."/>
            <person name="Wang L."/>
            <person name="Yuan Y."/>
            <person name="Fang M."/>
            <person name="Shi L."/>
            <person name="Lu R."/>
            <person name="Comes H.P."/>
            <person name="Ma Y."/>
            <person name="Chen Y."/>
            <person name="Huang G."/>
            <person name="Zhou Y."/>
            <person name="Zheng Z."/>
            <person name="Qiu Y."/>
        </authorList>
    </citation>
    <scope>NUCLEOTIDE SEQUENCE [LARGE SCALE GENOMIC DNA]</scope>
    <source>
        <strain evidence="2">F231</strain>
    </source>
</reference>
<gene>
    <name evidence="2" type="ORF">SAY86_024285</name>
</gene>
<comment type="caution">
    <text evidence="2">The sequence shown here is derived from an EMBL/GenBank/DDBJ whole genome shotgun (WGS) entry which is preliminary data.</text>
</comment>
<evidence type="ECO:0000313" key="3">
    <source>
        <dbReference type="Proteomes" id="UP001346149"/>
    </source>
</evidence>
<dbReference type="PANTHER" id="PTHR34120:SF2">
    <property type="entry name" value="OS01G0860900 PROTEIN"/>
    <property type="match status" value="1"/>
</dbReference>
<evidence type="ECO:0000313" key="2">
    <source>
        <dbReference type="EMBL" id="KAK4798920.1"/>
    </source>
</evidence>
<feature type="region of interest" description="Disordered" evidence="1">
    <location>
        <begin position="82"/>
        <end position="213"/>
    </location>
</feature>
<dbReference type="Proteomes" id="UP001346149">
    <property type="component" value="Unassembled WGS sequence"/>
</dbReference>
<feature type="compositionally biased region" description="Basic and acidic residues" evidence="1">
    <location>
        <begin position="45"/>
        <end position="54"/>
    </location>
</feature>
<dbReference type="EMBL" id="JAXQNO010000004">
    <property type="protein sequence ID" value="KAK4798920.1"/>
    <property type="molecule type" value="Genomic_DNA"/>
</dbReference>
<feature type="compositionally biased region" description="Low complexity" evidence="1">
    <location>
        <begin position="88"/>
        <end position="106"/>
    </location>
</feature>
<feature type="compositionally biased region" description="Basic and acidic residues" evidence="1">
    <location>
        <begin position="260"/>
        <end position="284"/>
    </location>
</feature>
<organism evidence="2 3">
    <name type="scientific">Trapa natans</name>
    <name type="common">Water chestnut</name>
    <dbReference type="NCBI Taxonomy" id="22666"/>
    <lineage>
        <taxon>Eukaryota</taxon>
        <taxon>Viridiplantae</taxon>
        <taxon>Streptophyta</taxon>
        <taxon>Embryophyta</taxon>
        <taxon>Tracheophyta</taxon>
        <taxon>Spermatophyta</taxon>
        <taxon>Magnoliopsida</taxon>
        <taxon>eudicotyledons</taxon>
        <taxon>Gunneridae</taxon>
        <taxon>Pentapetalae</taxon>
        <taxon>rosids</taxon>
        <taxon>malvids</taxon>
        <taxon>Myrtales</taxon>
        <taxon>Lythraceae</taxon>
        <taxon>Trapa</taxon>
    </lineage>
</organism>
<dbReference type="PANTHER" id="PTHR34120">
    <property type="entry name" value="EXPRESSED PROTEIN"/>
    <property type="match status" value="1"/>
</dbReference>
<name>A0AAN7RE83_TRANT</name>
<accession>A0AAN7RE83</accession>
<feature type="region of interest" description="Disordered" evidence="1">
    <location>
        <begin position="25"/>
        <end position="56"/>
    </location>
</feature>